<dbReference type="EMBL" id="JBBPBM010000010">
    <property type="protein sequence ID" value="KAK8564788.1"/>
    <property type="molecule type" value="Genomic_DNA"/>
</dbReference>
<evidence type="ECO:0000313" key="2">
    <source>
        <dbReference type="Proteomes" id="UP001472677"/>
    </source>
</evidence>
<evidence type="ECO:0008006" key="3">
    <source>
        <dbReference type="Google" id="ProtNLM"/>
    </source>
</evidence>
<evidence type="ECO:0000313" key="1">
    <source>
        <dbReference type="EMBL" id="KAK8564788.1"/>
    </source>
</evidence>
<protein>
    <recommendedName>
        <fullName evidence="3">DUF4283 domain-containing protein</fullName>
    </recommendedName>
</protein>
<organism evidence="1 2">
    <name type="scientific">Hibiscus sabdariffa</name>
    <name type="common">roselle</name>
    <dbReference type="NCBI Taxonomy" id="183260"/>
    <lineage>
        <taxon>Eukaryota</taxon>
        <taxon>Viridiplantae</taxon>
        <taxon>Streptophyta</taxon>
        <taxon>Embryophyta</taxon>
        <taxon>Tracheophyta</taxon>
        <taxon>Spermatophyta</taxon>
        <taxon>Magnoliopsida</taxon>
        <taxon>eudicotyledons</taxon>
        <taxon>Gunneridae</taxon>
        <taxon>Pentapetalae</taxon>
        <taxon>rosids</taxon>
        <taxon>malvids</taxon>
        <taxon>Malvales</taxon>
        <taxon>Malvaceae</taxon>
        <taxon>Malvoideae</taxon>
        <taxon>Hibiscus</taxon>
    </lineage>
</organism>
<dbReference type="Proteomes" id="UP001472677">
    <property type="component" value="Unassembled WGS sequence"/>
</dbReference>
<sequence length="85" mass="9537">MECVAPADPRPIISYKDMVIGSNGLPSSENTFDLDDDDIECDQNDFLKVLTEGPWTIFGRYISVEPLFVDFKSSQASSSRLMAWI</sequence>
<accession>A0ABR2ERY1</accession>
<reference evidence="1 2" key="1">
    <citation type="journal article" date="2024" name="G3 (Bethesda)">
        <title>Genome assembly of Hibiscus sabdariffa L. provides insights into metabolisms of medicinal natural products.</title>
        <authorList>
            <person name="Kim T."/>
        </authorList>
    </citation>
    <scope>NUCLEOTIDE SEQUENCE [LARGE SCALE GENOMIC DNA]</scope>
    <source>
        <strain evidence="1">TK-2024</strain>
        <tissue evidence="1">Old leaves</tissue>
    </source>
</reference>
<proteinExistence type="predicted"/>
<comment type="caution">
    <text evidence="1">The sequence shown here is derived from an EMBL/GenBank/DDBJ whole genome shotgun (WGS) entry which is preliminary data.</text>
</comment>
<name>A0ABR2ERY1_9ROSI</name>
<gene>
    <name evidence="1" type="ORF">V6N12_058370</name>
</gene>
<keyword evidence="2" id="KW-1185">Reference proteome</keyword>